<dbReference type="EMBL" id="JAPMXC010000010">
    <property type="protein sequence ID" value="MCY0389399.1"/>
    <property type="molecule type" value="Genomic_DNA"/>
</dbReference>
<dbReference type="InterPro" id="IPR024651">
    <property type="entry name" value="FAD-SLDH_ssu"/>
</dbReference>
<proteinExistence type="predicted"/>
<accession>A0ABT3ZS59</accession>
<dbReference type="RefSeq" id="WP_267849301.1">
    <property type="nucleotide sequence ID" value="NZ_JAPMXC010000010.1"/>
</dbReference>
<dbReference type="Proteomes" id="UP001082899">
    <property type="component" value="Unassembled WGS sequence"/>
</dbReference>
<organism evidence="1 2">
    <name type="scientific">Robbsia betulipollinis</name>
    <dbReference type="NCBI Taxonomy" id="2981849"/>
    <lineage>
        <taxon>Bacteria</taxon>
        <taxon>Pseudomonadati</taxon>
        <taxon>Pseudomonadota</taxon>
        <taxon>Betaproteobacteria</taxon>
        <taxon>Burkholderiales</taxon>
        <taxon>Burkholderiaceae</taxon>
        <taxon>Robbsia</taxon>
    </lineage>
</organism>
<sequence>MRNSDNATVRTGAPNAIRRGLLGGLFFSYVASFYPWSEAGAQGTPASAAPASARAVAPPAFLRVSRLLTGRAALDAAQADRLHAGLLAAQSDFPAYLRDLDTFIVEHAATAGNLQMLLDAARVPYAKLPRQIAIAWYVGVVGTGAGARCVTYETSLMNVVVADQLTPASYAYGPYGSWARPPRGA</sequence>
<gene>
    <name evidence="1" type="ORF">OVY01_19830</name>
</gene>
<evidence type="ECO:0000313" key="1">
    <source>
        <dbReference type="EMBL" id="MCY0389399.1"/>
    </source>
</evidence>
<keyword evidence="2" id="KW-1185">Reference proteome</keyword>
<protein>
    <submittedName>
        <fullName evidence="1">Sugar dehydrogenase complex small subunit</fullName>
    </submittedName>
</protein>
<name>A0ABT3ZS59_9BURK</name>
<comment type="caution">
    <text evidence="1">The sequence shown here is derived from an EMBL/GenBank/DDBJ whole genome shotgun (WGS) entry which is preliminary data.</text>
</comment>
<dbReference type="Pfam" id="PF12318">
    <property type="entry name" value="FAD-SLDH"/>
    <property type="match status" value="1"/>
</dbReference>
<evidence type="ECO:0000313" key="2">
    <source>
        <dbReference type="Proteomes" id="UP001082899"/>
    </source>
</evidence>
<reference evidence="1" key="1">
    <citation type="submission" date="2022-11" db="EMBL/GenBank/DDBJ databases">
        <title>Robbsia betulipollinis sp. nov., isolated from pollen of birch (Betula pendula).</title>
        <authorList>
            <person name="Shi H."/>
            <person name="Ambika Manirajan B."/>
            <person name="Ratering S."/>
            <person name="Geissler-Plaum R."/>
            <person name="Schnell S."/>
        </authorList>
    </citation>
    <scope>NUCLEOTIDE SEQUENCE</scope>
    <source>
        <strain evidence="1">Bb-Pol-6</strain>
    </source>
</reference>